<keyword evidence="4" id="KW-0067">ATP-binding</keyword>
<comment type="catalytic activity">
    <reaction evidence="6">
        <text>L-threonyl-[protein] + ATP = 3-O-(5'-adenylyl)-L-threonyl-[protein] + diphosphate</text>
        <dbReference type="Rhea" id="RHEA:54292"/>
        <dbReference type="Rhea" id="RHEA-COMP:11060"/>
        <dbReference type="Rhea" id="RHEA-COMP:13847"/>
        <dbReference type="ChEBI" id="CHEBI:30013"/>
        <dbReference type="ChEBI" id="CHEBI:30616"/>
        <dbReference type="ChEBI" id="CHEBI:33019"/>
        <dbReference type="ChEBI" id="CHEBI:138113"/>
        <dbReference type="EC" id="2.7.7.108"/>
    </reaction>
</comment>
<comment type="caution">
    <text evidence="10">The sequence shown here is derived from an EMBL/GenBank/DDBJ whole genome shotgun (WGS) entry which is preliminary data.</text>
</comment>
<feature type="domain" description="Fido" evidence="9">
    <location>
        <begin position="41"/>
        <end position="194"/>
    </location>
</feature>
<evidence type="ECO:0000256" key="1">
    <source>
        <dbReference type="ARBA" id="ARBA00022679"/>
    </source>
</evidence>
<evidence type="ECO:0000256" key="3">
    <source>
        <dbReference type="ARBA" id="ARBA00022741"/>
    </source>
</evidence>
<feature type="region of interest" description="Disordered" evidence="8">
    <location>
        <begin position="247"/>
        <end position="267"/>
    </location>
</feature>
<evidence type="ECO:0000256" key="4">
    <source>
        <dbReference type="ARBA" id="ARBA00022840"/>
    </source>
</evidence>
<evidence type="ECO:0000313" key="10">
    <source>
        <dbReference type="EMBL" id="MBB5364491.1"/>
    </source>
</evidence>
<dbReference type="EC" id="2.7.7.108" evidence="5"/>
<proteinExistence type="predicted"/>
<evidence type="ECO:0000259" key="9">
    <source>
        <dbReference type="PROSITE" id="PS51459"/>
    </source>
</evidence>
<dbReference type="RefSeq" id="WP_184134923.1">
    <property type="nucleotide sequence ID" value="NZ_JACHFL010000010.1"/>
</dbReference>
<reference evidence="10 11" key="1">
    <citation type="submission" date="2020-08" db="EMBL/GenBank/DDBJ databases">
        <title>Genomic Encyclopedia of Type Strains, Phase IV (KMG-IV): sequencing the most valuable type-strain genomes for metagenomic binning, comparative biology and taxonomic classification.</title>
        <authorList>
            <person name="Goeker M."/>
        </authorList>
    </citation>
    <scope>NUCLEOTIDE SEQUENCE [LARGE SCALE GENOMIC DNA]</scope>
    <source>
        <strain evidence="10 11">DSM 27939</strain>
    </source>
</reference>
<dbReference type="PANTHER" id="PTHR39560">
    <property type="entry name" value="PROTEIN ADENYLYLTRANSFERASE FIC-RELATED"/>
    <property type="match status" value="1"/>
</dbReference>
<sequence>MKNRLGILDAGTLSQAERDYSALRATEIKDGSAPAATRGHFDADHLRAIHQHTFGDVYEWAGTTRGDPLILEGQRETQPPQLIKATTAFEGASTVNAKLDGVLASLAEQDRLRGLSREAFSRQAADVLSDLNQIHPFREGNGRTQREFMTQLADQAGHPLQFEGVTQQRMTVVSFDAAQGDKESMRRLFDEITDPARSRVLQRGFDTLHQRYGDQVQQVYLTSTTAGETYAGQLQHKDRQHFIMDSTGDKVVGHPQDLPKGSSAGDVVKITATPIPSLAQEKQMQRGRHLEY</sequence>
<keyword evidence="11" id="KW-1185">Reference proteome</keyword>
<protein>
    <recommendedName>
        <fullName evidence="5">protein adenylyltransferase</fullName>
        <ecNumber evidence="5">2.7.7.108</ecNumber>
    </recommendedName>
</protein>
<evidence type="ECO:0000256" key="6">
    <source>
        <dbReference type="ARBA" id="ARBA00047939"/>
    </source>
</evidence>
<evidence type="ECO:0000256" key="2">
    <source>
        <dbReference type="ARBA" id="ARBA00022695"/>
    </source>
</evidence>
<keyword evidence="2" id="KW-0548">Nucleotidyltransferase</keyword>
<keyword evidence="3" id="KW-0547">Nucleotide-binding</keyword>
<dbReference type="InterPro" id="IPR036597">
    <property type="entry name" value="Fido-like_dom_sf"/>
</dbReference>
<dbReference type="Pfam" id="PF02661">
    <property type="entry name" value="Fic"/>
    <property type="match status" value="1"/>
</dbReference>
<dbReference type="AlphaFoldDB" id="A0A7W8JWG2"/>
<evidence type="ECO:0000256" key="8">
    <source>
        <dbReference type="SAM" id="MobiDB-lite"/>
    </source>
</evidence>
<dbReference type="GO" id="GO:0070733">
    <property type="term" value="F:AMPylase activity"/>
    <property type="evidence" value="ECO:0007669"/>
    <property type="project" value="UniProtKB-EC"/>
</dbReference>
<evidence type="ECO:0000313" key="11">
    <source>
        <dbReference type="Proteomes" id="UP000552709"/>
    </source>
</evidence>
<comment type="catalytic activity">
    <reaction evidence="7">
        <text>L-tyrosyl-[protein] + ATP = O-(5'-adenylyl)-L-tyrosyl-[protein] + diphosphate</text>
        <dbReference type="Rhea" id="RHEA:54288"/>
        <dbReference type="Rhea" id="RHEA-COMP:10136"/>
        <dbReference type="Rhea" id="RHEA-COMP:13846"/>
        <dbReference type="ChEBI" id="CHEBI:30616"/>
        <dbReference type="ChEBI" id="CHEBI:33019"/>
        <dbReference type="ChEBI" id="CHEBI:46858"/>
        <dbReference type="ChEBI" id="CHEBI:83624"/>
        <dbReference type="EC" id="2.7.7.108"/>
    </reaction>
</comment>
<dbReference type="InterPro" id="IPR003812">
    <property type="entry name" value="Fido"/>
</dbReference>
<accession>A0A7W8JWG2</accession>
<dbReference type="PANTHER" id="PTHR39560:SF1">
    <property type="entry name" value="PROTEIN ADENYLYLTRANSFERASE FIC-RELATED"/>
    <property type="match status" value="1"/>
</dbReference>
<dbReference type="EMBL" id="JACHFL010000010">
    <property type="protein sequence ID" value="MBB5364491.1"/>
    <property type="molecule type" value="Genomic_DNA"/>
</dbReference>
<dbReference type="GO" id="GO:0051302">
    <property type="term" value="P:regulation of cell division"/>
    <property type="evidence" value="ECO:0007669"/>
    <property type="project" value="TreeGrafter"/>
</dbReference>
<dbReference type="PROSITE" id="PS51459">
    <property type="entry name" value="FIDO"/>
    <property type="match status" value="1"/>
</dbReference>
<dbReference type="SUPFAM" id="SSF140931">
    <property type="entry name" value="Fic-like"/>
    <property type="match status" value="1"/>
</dbReference>
<name>A0A7W8JWG2_9DEIO</name>
<evidence type="ECO:0000256" key="7">
    <source>
        <dbReference type="ARBA" id="ARBA00048696"/>
    </source>
</evidence>
<dbReference type="Gene3D" id="1.10.3290.10">
    <property type="entry name" value="Fido-like domain"/>
    <property type="match status" value="1"/>
</dbReference>
<gene>
    <name evidence="10" type="ORF">HNQ08_003603</name>
</gene>
<dbReference type="Proteomes" id="UP000552709">
    <property type="component" value="Unassembled WGS sequence"/>
</dbReference>
<organism evidence="10 11">
    <name type="scientific">Deinococcus humi</name>
    <dbReference type="NCBI Taxonomy" id="662880"/>
    <lineage>
        <taxon>Bacteria</taxon>
        <taxon>Thermotogati</taxon>
        <taxon>Deinococcota</taxon>
        <taxon>Deinococci</taxon>
        <taxon>Deinococcales</taxon>
        <taxon>Deinococcaceae</taxon>
        <taxon>Deinococcus</taxon>
    </lineage>
</organism>
<dbReference type="GO" id="GO:0005524">
    <property type="term" value="F:ATP binding"/>
    <property type="evidence" value="ECO:0007669"/>
    <property type="project" value="UniProtKB-KW"/>
</dbReference>
<evidence type="ECO:0000256" key="5">
    <source>
        <dbReference type="ARBA" id="ARBA00034531"/>
    </source>
</evidence>
<keyword evidence="1" id="KW-0808">Transferase</keyword>